<organism evidence="8 9">
    <name type="scientific">Embleya hyalina</name>
    <dbReference type="NCBI Taxonomy" id="516124"/>
    <lineage>
        <taxon>Bacteria</taxon>
        <taxon>Bacillati</taxon>
        <taxon>Actinomycetota</taxon>
        <taxon>Actinomycetes</taxon>
        <taxon>Kitasatosporales</taxon>
        <taxon>Streptomycetaceae</taxon>
        <taxon>Embleya</taxon>
    </lineage>
</organism>
<protein>
    <submittedName>
        <fullName evidence="8">Cytochrome P450</fullName>
    </submittedName>
</protein>
<evidence type="ECO:0000313" key="8">
    <source>
        <dbReference type="EMBL" id="GCD95681.1"/>
    </source>
</evidence>
<dbReference type="InterPro" id="IPR001128">
    <property type="entry name" value="Cyt_P450"/>
</dbReference>
<evidence type="ECO:0000313" key="9">
    <source>
        <dbReference type="Proteomes" id="UP000286931"/>
    </source>
</evidence>
<dbReference type="AlphaFoldDB" id="A0A401YM66"/>
<dbReference type="GO" id="GO:0004497">
    <property type="term" value="F:monooxygenase activity"/>
    <property type="evidence" value="ECO:0007669"/>
    <property type="project" value="UniProtKB-KW"/>
</dbReference>
<evidence type="ECO:0000256" key="7">
    <source>
        <dbReference type="RuleBase" id="RU000461"/>
    </source>
</evidence>
<dbReference type="PANTHER" id="PTHR46696">
    <property type="entry name" value="P450, PUTATIVE (EUROFUNG)-RELATED"/>
    <property type="match status" value="1"/>
</dbReference>
<keyword evidence="5 7" id="KW-0408">Iron</keyword>
<evidence type="ECO:0000256" key="4">
    <source>
        <dbReference type="ARBA" id="ARBA00023002"/>
    </source>
</evidence>
<sequence length="414" mass="45546">MNDDLVSWPFARPRPGDGAGLLDIAPEYRRLRERRPIVRVRLPDGGRAWLLTRYPDVRAALADPRLSASTDPLHRHGGDAATRIGALAHTDPPEHARYRAPLDRAFGAGRIRARLPSMVAVVEERIAAMAAAPDRRCDLVRAFAIPVPLRIIGRLLGLPDEEHDGLRQAAERLLTIGLDPGEAGPAAAAMLAHMRRIVTARRRAPRDDLMSELTLHSALTDAEIADLGATLVLGGYETLAASIGTAVATLLEHPDQRAAFLADERTRDRAVEELLRYTSVVQYGVDRVAAHDLRLGDARIRAGERVIAFLPSANRDHAHHSRADDLDTGRRPLPHLAFGHGAHRCVGQHLARVELRLALPRLLRRFPDLRADPDRPAPVVRRDRVFGGPDALPVMWRDSAPGADERRRTPVRGA</sequence>
<comment type="similarity">
    <text evidence="1 7">Belongs to the cytochrome P450 family.</text>
</comment>
<keyword evidence="2 7" id="KW-0349">Heme</keyword>
<dbReference type="OrthoDB" id="502624at2"/>
<dbReference type="FunFam" id="1.10.630.10:FF:000018">
    <property type="entry name" value="Cytochrome P450 monooxygenase"/>
    <property type="match status" value="1"/>
</dbReference>
<dbReference type="EMBL" id="BIFH01000018">
    <property type="protein sequence ID" value="GCD95681.1"/>
    <property type="molecule type" value="Genomic_DNA"/>
</dbReference>
<dbReference type="PRINTS" id="PR00359">
    <property type="entry name" value="BP450"/>
</dbReference>
<dbReference type="Gene3D" id="1.10.630.10">
    <property type="entry name" value="Cytochrome P450"/>
    <property type="match status" value="1"/>
</dbReference>
<keyword evidence="9" id="KW-1185">Reference proteome</keyword>
<evidence type="ECO:0000256" key="5">
    <source>
        <dbReference type="ARBA" id="ARBA00023004"/>
    </source>
</evidence>
<dbReference type="InterPro" id="IPR017972">
    <property type="entry name" value="Cyt_P450_CS"/>
</dbReference>
<dbReference type="Proteomes" id="UP000286931">
    <property type="component" value="Unassembled WGS sequence"/>
</dbReference>
<dbReference type="InterPro" id="IPR002397">
    <property type="entry name" value="Cyt_P450_B"/>
</dbReference>
<dbReference type="Pfam" id="PF00067">
    <property type="entry name" value="p450"/>
    <property type="match status" value="1"/>
</dbReference>
<evidence type="ECO:0000256" key="1">
    <source>
        <dbReference type="ARBA" id="ARBA00010617"/>
    </source>
</evidence>
<dbReference type="GO" id="GO:0016705">
    <property type="term" value="F:oxidoreductase activity, acting on paired donors, with incorporation or reduction of molecular oxygen"/>
    <property type="evidence" value="ECO:0007669"/>
    <property type="project" value="InterPro"/>
</dbReference>
<gene>
    <name evidence="8" type="ORF">EHYA_03356</name>
</gene>
<dbReference type="GO" id="GO:0020037">
    <property type="term" value="F:heme binding"/>
    <property type="evidence" value="ECO:0007669"/>
    <property type="project" value="InterPro"/>
</dbReference>
<dbReference type="PANTHER" id="PTHR46696:SF6">
    <property type="entry name" value="P450, PUTATIVE (EUROFUNG)-RELATED"/>
    <property type="match status" value="1"/>
</dbReference>
<dbReference type="PRINTS" id="PR00385">
    <property type="entry name" value="P450"/>
</dbReference>
<comment type="caution">
    <text evidence="8">The sequence shown here is derived from an EMBL/GenBank/DDBJ whole genome shotgun (WGS) entry which is preliminary data.</text>
</comment>
<accession>A0A401YM66</accession>
<keyword evidence="4 7" id="KW-0560">Oxidoreductase</keyword>
<evidence type="ECO:0000256" key="2">
    <source>
        <dbReference type="ARBA" id="ARBA00022617"/>
    </source>
</evidence>
<keyword evidence="3 7" id="KW-0479">Metal-binding</keyword>
<evidence type="ECO:0000256" key="6">
    <source>
        <dbReference type="ARBA" id="ARBA00023033"/>
    </source>
</evidence>
<proteinExistence type="inferred from homology"/>
<dbReference type="SUPFAM" id="SSF48264">
    <property type="entry name" value="Cytochrome P450"/>
    <property type="match status" value="1"/>
</dbReference>
<dbReference type="InterPro" id="IPR036396">
    <property type="entry name" value="Cyt_P450_sf"/>
</dbReference>
<dbReference type="RefSeq" id="WP_126637782.1">
    <property type="nucleotide sequence ID" value="NZ_BIFH01000018.1"/>
</dbReference>
<name>A0A401YM66_9ACTN</name>
<dbReference type="GO" id="GO:0005506">
    <property type="term" value="F:iron ion binding"/>
    <property type="evidence" value="ECO:0007669"/>
    <property type="project" value="InterPro"/>
</dbReference>
<evidence type="ECO:0000256" key="3">
    <source>
        <dbReference type="ARBA" id="ARBA00022723"/>
    </source>
</evidence>
<reference evidence="8 9" key="1">
    <citation type="submission" date="2018-12" db="EMBL/GenBank/DDBJ databases">
        <title>Draft genome sequence of Embleya hyalina NBRC 13850T.</title>
        <authorList>
            <person name="Komaki H."/>
            <person name="Hosoyama A."/>
            <person name="Kimura A."/>
            <person name="Ichikawa N."/>
            <person name="Tamura T."/>
        </authorList>
    </citation>
    <scope>NUCLEOTIDE SEQUENCE [LARGE SCALE GENOMIC DNA]</scope>
    <source>
        <strain evidence="8 9">NBRC 13850</strain>
    </source>
</reference>
<keyword evidence="6 7" id="KW-0503">Monooxygenase</keyword>
<dbReference type="PROSITE" id="PS00086">
    <property type="entry name" value="CYTOCHROME_P450"/>
    <property type="match status" value="1"/>
</dbReference>